<proteinExistence type="inferred from homology"/>
<dbReference type="Gene3D" id="3.40.50.720">
    <property type="entry name" value="NAD(P)-binding Rossmann-like Domain"/>
    <property type="match status" value="2"/>
</dbReference>
<keyword evidence="4" id="KW-1185">Reference proteome</keyword>
<dbReference type="PRINTS" id="PR00080">
    <property type="entry name" value="SDRFAMILY"/>
</dbReference>
<dbReference type="KEGG" id="dqu:106749685"/>
<dbReference type="AlphaFoldDB" id="A0A6P3Y3L9"/>
<dbReference type="FunFam" id="3.40.50.720:FF:000047">
    <property type="entry name" value="NADP-dependent L-serine/L-allo-threonine dehydrogenase"/>
    <property type="match status" value="2"/>
</dbReference>
<dbReference type="RefSeq" id="XP_014484858.1">
    <property type="nucleotide sequence ID" value="XM_014629372.1"/>
</dbReference>
<protein>
    <submittedName>
        <fullName evidence="5">3-oxoacyl-[acyl-carrier-protein] reductase 3, chloroplastic-like</fullName>
    </submittedName>
</protein>
<name>A0A6P3Y3L9_DINQU</name>
<dbReference type="PANTHER" id="PTHR43115:SF4">
    <property type="entry name" value="DEHYDROGENASE_REDUCTASE SDR FAMILY MEMBER 11"/>
    <property type="match status" value="1"/>
</dbReference>
<dbReference type="InterPro" id="IPR020904">
    <property type="entry name" value="Sc_DH/Rdtase_CS"/>
</dbReference>
<evidence type="ECO:0000256" key="1">
    <source>
        <dbReference type="ARBA" id="ARBA00006484"/>
    </source>
</evidence>
<dbReference type="PROSITE" id="PS00061">
    <property type="entry name" value="ADH_SHORT"/>
    <property type="match status" value="2"/>
</dbReference>
<reference evidence="5" key="1">
    <citation type="submission" date="2025-08" db="UniProtKB">
        <authorList>
            <consortium name="RefSeq"/>
        </authorList>
    </citation>
    <scope>IDENTIFICATION</scope>
</reference>
<keyword evidence="2" id="KW-0560">Oxidoreductase</keyword>
<dbReference type="Proteomes" id="UP000515204">
    <property type="component" value="Unplaced"/>
</dbReference>
<evidence type="ECO:0000256" key="2">
    <source>
        <dbReference type="ARBA" id="ARBA00023002"/>
    </source>
</evidence>
<evidence type="ECO:0000313" key="4">
    <source>
        <dbReference type="Proteomes" id="UP000515204"/>
    </source>
</evidence>
<evidence type="ECO:0000313" key="5">
    <source>
        <dbReference type="RefSeq" id="XP_014484858.1"/>
    </source>
</evidence>
<dbReference type="PANTHER" id="PTHR43115">
    <property type="entry name" value="DEHYDROGENASE/REDUCTASE SDR FAMILY MEMBER 11"/>
    <property type="match status" value="1"/>
</dbReference>
<dbReference type="SUPFAM" id="SSF51735">
    <property type="entry name" value="NAD(P)-binding Rossmann-fold domains"/>
    <property type="match status" value="2"/>
</dbReference>
<gene>
    <name evidence="5" type="primary">LOC106749685</name>
</gene>
<dbReference type="InterPro" id="IPR036291">
    <property type="entry name" value="NAD(P)-bd_dom_sf"/>
</dbReference>
<dbReference type="GO" id="GO:0016616">
    <property type="term" value="F:oxidoreductase activity, acting on the CH-OH group of donors, NAD or NADP as acceptor"/>
    <property type="evidence" value="ECO:0007669"/>
    <property type="project" value="UniProtKB-ARBA"/>
</dbReference>
<sequence>MERWAGKIAVVTGASAGIGAAIARSFVRQGVTVAGFARRVENIREIAGSLEDSPGKLHAVECDVTKEESVVAAFAWVKDNLGPVNVLVNSAGITKESSLADGSLEEWRSVFDVNVLGLSLCTREAVRIMRERTDDEDSVVIHVNSLAGERLPFVPGFGAYPASKRAVTGLAQSLRHELAGSRIRVTSISPGLVATEFMASYSMFSEEVMMAMPTLNPDDVAAAAIYVLSNPPHVLRRSTHDMDRLMNKVVVVTGASAGIGKAIVEELIIKGCKVVALGSELDKLNILVEELKDKPGKLCPFQCDMSVQSEIERTIVWIQKNLGSVDILINNAGINIDWSCVNGGIEELKKTLDINVLGLAYITKQILKLMKDKDIDNGCIVNINDVCGLKCLLASDRPISPAYTCSKYALTALTECLRLELAQNGSNIKVINICPGLVETDMTLQWLKENPRLSLKPKDVADAILFALLTPETVLIKDLVITPIREII</sequence>
<comment type="similarity">
    <text evidence="1 3">Belongs to the short-chain dehydrogenases/reductases (SDR) family.</text>
</comment>
<evidence type="ECO:0000256" key="3">
    <source>
        <dbReference type="RuleBase" id="RU000363"/>
    </source>
</evidence>
<dbReference type="GeneID" id="106749685"/>
<dbReference type="PRINTS" id="PR00081">
    <property type="entry name" value="GDHRDH"/>
</dbReference>
<dbReference type="InterPro" id="IPR002347">
    <property type="entry name" value="SDR_fam"/>
</dbReference>
<dbReference type="OrthoDB" id="1933717at2759"/>
<organism evidence="4 5">
    <name type="scientific">Dinoponera quadriceps</name>
    <name type="common">South American ant</name>
    <dbReference type="NCBI Taxonomy" id="609295"/>
    <lineage>
        <taxon>Eukaryota</taxon>
        <taxon>Metazoa</taxon>
        <taxon>Ecdysozoa</taxon>
        <taxon>Arthropoda</taxon>
        <taxon>Hexapoda</taxon>
        <taxon>Insecta</taxon>
        <taxon>Pterygota</taxon>
        <taxon>Neoptera</taxon>
        <taxon>Endopterygota</taxon>
        <taxon>Hymenoptera</taxon>
        <taxon>Apocrita</taxon>
        <taxon>Aculeata</taxon>
        <taxon>Formicoidea</taxon>
        <taxon>Formicidae</taxon>
        <taxon>Ponerinae</taxon>
        <taxon>Ponerini</taxon>
        <taxon>Dinoponera</taxon>
    </lineage>
</organism>
<accession>A0A6P3Y3L9</accession>
<dbReference type="Pfam" id="PF00106">
    <property type="entry name" value="adh_short"/>
    <property type="match status" value="2"/>
</dbReference>